<keyword evidence="6" id="KW-0175">Coiled coil</keyword>
<dbReference type="SMART" id="SM00432">
    <property type="entry name" value="MADS"/>
    <property type="match status" value="1"/>
</dbReference>
<keyword evidence="9" id="KW-1185">Reference proteome</keyword>
<proteinExistence type="predicted"/>
<dbReference type="InterPro" id="IPR002100">
    <property type="entry name" value="TF_MADSbox"/>
</dbReference>
<dbReference type="PROSITE" id="PS50066">
    <property type="entry name" value="MADS_BOX_2"/>
    <property type="match status" value="1"/>
</dbReference>
<keyword evidence="5" id="KW-0539">Nucleus</keyword>
<keyword evidence="4" id="KW-0804">Transcription</keyword>
<dbReference type="AlphaFoldDB" id="A0ABD3RQI0"/>
<sequence length="228" mass="25462">MTRKKVTLAFITNDSERKASFKKRKKGLIKKVNELTTLCGVEACAIIYSPYEPVPEVWPSRQGAEGVLTRFRELSEMDQTRKMVNQEAFTRQRIKKAQDQLRRLQKENKRKELENFMYQCMAGMASVNDFNLCDAAEMNLVMNQTMREINARMEAIQKAPAPHHEDTAAHDVMMPPPTGSPSTGGSIAQIGGVDGWDVGGMVPPYPYFFNNFNSSTSAAGTTSGSDIN</sequence>
<dbReference type="Gene3D" id="3.40.1810.10">
    <property type="entry name" value="Transcription factor, MADS-box"/>
    <property type="match status" value="1"/>
</dbReference>
<dbReference type="SUPFAM" id="SSF55455">
    <property type="entry name" value="SRF-like"/>
    <property type="match status" value="1"/>
</dbReference>
<evidence type="ECO:0000256" key="3">
    <source>
        <dbReference type="ARBA" id="ARBA00023125"/>
    </source>
</evidence>
<dbReference type="Pfam" id="PF00319">
    <property type="entry name" value="SRF-TF"/>
    <property type="match status" value="1"/>
</dbReference>
<evidence type="ECO:0000256" key="4">
    <source>
        <dbReference type="ARBA" id="ARBA00023163"/>
    </source>
</evidence>
<accession>A0ABD3RQI0</accession>
<evidence type="ECO:0000256" key="2">
    <source>
        <dbReference type="ARBA" id="ARBA00023015"/>
    </source>
</evidence>
<reference evidence="8 9" key="1">
    <citation type="submission" date="2024-12" db="EMBL/GenBank/DDBJ databases">
        <title>The unique morphological basis and parallel evolutionary history of personate flowers in Penstemon.</title>
        <authorList>
            <person name="Depatie T.H."/>
            <person name="Wessinger C.A."/>
        </authorList>
    </citation>
    <scope>NUCLEOTIDE SEQUENCE [LARGE SCALE GENOMIC DNA]</scope>
    <source>
        <strain evidence="8">WTNN_2</strain>
        <tissue evidence="8">Leaf</tissue>
    </source>
</reference>
<keyword evidence="2" id="KW-0805">Transcription regulation</keyword>
<comment type="caution">
    <text evidence="8">The sequence shown here is derived from an EMBL/GenBank/DDBJ whole genome shotgun (WGS) entry which is preliminary data.</text>
</comment>
<evidence type="ECO:0000313" key="9">
    <source>
        <dbReference type="Proteomes" id="UP001634393"/>
    </source>
</evidence>
<dbReference type="Proteomes" id="UP001634393">
    <property type="component" value="Unassembled WGS sequence"/>
</dbReference>
<dbReference type="PANTHER" id="PTHR11945:SF387">
    <property type="entry name" value="AGAMOUS-LIKE MADS-BOX PROTEIN AGL80"/>
    <property type="match status" value="1"/>
</dbReference>
<dbReference type="GO" id="GO:0003677">
    <property type="term" value="F:DNA binding"/>
    <property type="evidence" value="ECO:0007669"/>
    <property type="project" value="UniProtKB-KW"/>
</dbReference>
<dbReference type="InterPro" id="IPR036879">
    <property type="entry name" value="TF_MADSbox_sf"/>
</dbReference>
<dbReference type="EMBL" id="JBJXBP010000008">
    <property type="protein sequence ID" value="KAL3815199.1"/>
    <property type="molecule type" value="Genomic_DNA"/>
</dbReference>
<dbReference type="CDD" id="cd00266">
    <property type="entry name" value="MADS_SRF_like"/>
    <property type="match status" value="1"/>
</dbReference>
<organism evidence="8 9">
    <name type="scientific">Penstemon smallii</name>
    <dbReference type="NCBI Taxonomy" id="265156"/>
    <lineage>
        <taxon>Eukaryota</taxon>
        <taxon>Viridiplantae</taxon>
        <taxon>Streptophyta</taxon>
        <taxon>Embryophyta</taxon>
        <taxon>Tracheophyta</taxon>
        <taxon>Spermatophyta</taxon>
        <taxon>Magnoliopsida</taxon>
        <taxon>eudicotyledons</taxon>
        <taxon>Gunneridae</taxon>
        <taxon>Pentapetalae</taxon>
        <taxon>asterids</taxon>
        <taxon>lamiids</taxon>
        <taxon>Lamiales</taxon>
        <taxon>Plantaginaceae</taxon>
        <taxon>Cheloneae</taxon>
        <taxon>Penstemon</taxon>
    </lineage>
</organism>
<evidence type="ECO:0000313" key="8">
    <source>
        <dbReference type="EMBL" id="KAL3815199.1"/>
    </source>
</evidence>
<comment type="subcellular location">
    <subcellularLocation>
        <location evidence="1">Nucleus</location>
    </subcellularLocation>
</comment>
<gene>
    <name evidence="8" type="ORF">ACJIZ3_016467</name>
</gene>
<dbReference type="FunFam" id="3.40.1810.10:FF:000018">
    <property type="entry name" value="agamous-like MADS-box protein AGL80"/>
    <property type="match status" value="1"/>
</dbReference>
<dbReference type="InterPro" id="IPR033897">
    <property type="entry name" value="SRF-like_MADS-box"/>
</dbReference>
<dbReference type="PANTHER" id="PTHR11945">
    <property type="entry name" value="MADS BOX PROTEIN"/>
    <property type="match status" value="1"/>
</dbReference>
<dbReference type="PRINTS" id="PR00404">
    <property type="entry name" value="MADSDOMAIN"/>
</dbReference>
<protein>
    <recommendedName>
        <fullName evidence="7">MADS-box domain-containing protein</fullName>
    </recommendedName>
</protein>
<evidence type="ECO:0000256" key="6">
    <source>
        <dbReference type="SAM" id="Coils"/>
    </source>
</evidence>
<feature type="coiled-coil region" evidence="6">
    <location>
        <begin position="87"/>
        <end position="114"/>
    </location>
</feature>
<evidence type="ECO:0000259" key="7">
    <source>
        <dbReference type="PROSITE" id="PS50066"/>
    </source>
</evidence>
<keyword evidence="3" id="KW-0238">DNA-binding</keyword>
<evidence type="ECO:0000256" key="1">
    <source>
        <dbReference type="ARBA" id="ARBA00004123"/>
    </source>
</evidence>
<evidence type="ECO:0000256" key="5">
    <source>
        <dbReference type="ARBA" id="ARBA00023242"/>
    </source>
</evidence>
<feature type="domain" description="MADS-box" evidence="7">
    <location>
        <begin position="1"/>
        <end position="49"/>
    </location>
</feature>
<dbReference type="GO" id="GO:0005634">
    <property type="term" value="C:nucleus"/>
    <property type="evidence" value="ECO:0007669"/>
    <property type="project" value="UniProtKB-SubCell"/>
</dbReference>
<name>A0ABD3RQI0_9LAMI</name>